<proteinExistence type="predicted"/>
<evidence type="ECO:0000313" key="1">
    <source>
        <dbReference type="EMBL" id="EYC29523.1"/>
    </source>
</evidence>
<keyword evidence="2" id="KW-1185">Reference proteome</keyword>
<dbReference type="Proteomes" id="UP000024635">
    <property type="component" value="Unassembled WGS sequence"/>
</dbReference>
<evidence type="ECO:0000313" key="2">
    <source>
        <dbReference type="Proteomes" id="UP000024635"/>
    </source>
</evidence>
<sequence length="74" mass="7986">MIGKAVSISQGLRILAVDGNVVVELLQRVKGALIGVVAMMLLESVRDRVIGGPITYFKQENEAAMSSKLPFRSI</sequence>
<dbReference type="AlphaFoldDB" id="A0A016VRY4"/>
<organism evidence="1 2">
    <name type="scientific">Ancylostoma ceylanicum</name>
    <dbReference type="NCBI Taxonomy" id="53326"/>
    <lineage>
        <taxon>Eukaryota</taxon>
        <taxon>Metazoa</taxon>
        <taxon>Ecdysozoa</taxon>
        <taxon>Nematoda</taxon>
        <taxon>Chromadorea</taxon>
        <taxon>Rhabditida</taxon>
        <taxon>Rhabditina</taxon>
        <taxon>Rhabditomorpha</taxon>
        <taxon>Strongyloidea</taxon>
        <taxon>Ancylostomatidae</taxon>
        <taxon>Ancylostomatinae</taxon>
        <taxon>Ancylostoma</taxon>
    </lineage>
</organism>
<accession>A0A016VRY4</accession>
<reference evidence="2" key="1">
    <citation type="journal article" date="2015" name="Nat. Genet.">
        <title>The genome and transcriptome of the zoonotic hookworm Ancylostoma ceylanicum identify infection-specific gene families.</title>
        <authorList>
            <person name="Schwarz E.M."/>
            <person name="Hu Y."/>
            <person name="Antoshechkin I."/>
            <person name="Miller M.M."/>
            <person name="Sternberg P.W."/>
            <person name="Aroian R.V."/>
        </authorList>
    </citation>
    <scope>NUCLEOTIDE SEQUENCE</scope>
    <source>
        <strain evidence="2">HY135</strain>
    </source>
</reference>
<protein>
    <submittedName>
        <fullName evidence="1">Uncharacterized protein</fullName>
    </submittedName>
</protein>
<dbReference type="EMBL" id="JARK01001342">
    <property type="protein sequence ID" value="EYC29523.1"/>
    <property type="molecule type" value="Genomic_DNA"/>
</dbReference>
<gene>
    <name evidence="1" type="primary">Acey_s0006.g3017</name>
    <name evidence="1" type="ORF">Y032_0006g3017</name>
</gene>
<name>A0A016VRY4_9BILA</name>
<comment type="caution">
    <text evidence="1">The sequence shown here is derived from an EMBL/GenBank/DDBJ whole genome shotgun (WGS) entry which is preliminary data.</text>
</comment>